<dbReference type="Gene3D" id="2.60.120.330">
    <property type="entry name" value="B-lactam Antibiotic, Isopenicillin N Synthase, Chain"/>
    <property type="match status" value="1"/>
</dbReference>
<evidence type="ECO:0000259" key="2">
    <source>
        <dbReference type="Pfam" id="PF03171"/>
    </source>
</evidence>
<feature type="region of interest" description="Disordered" evidence="1">
    <location>
        <begin position="182"/>
        <end position="201"/>
    </location>
</feature>
<dbReference type="SUPFAM" id="SSF51197">
    <property type="entry name" value="Clavaminate synthase-like"/>
    <property type="match status" value="1"/>
</dbReference>
<comment type="caution">
    <text evidence="3">The sequence shown here is derived from an EMBL/GenBank/DDBJ whole genome shotgun (WGS) entry which is preliminary data.</text>
</comment>
<feature type="compositionally biased region" description="Low complexity" evidence="1">
    <location>
        <begin position="185"/>
        <end position="201"/>
    </location>
</feature>
<organism evidence="3 4">
    <name type="scientific">Malus domestica</name>
    <name type="common">Apple</name>
    <name type="synonym">Pyrus malus</name>
    <dbReference type="NCBI Taxonomy" id="3750"/>
    <lineage>
        <taxon>Eukaryota</taxon>
        <taxon>Viridiplantae</taxon>
        <taxon>Streptophyta</taxon>
        <taxon>Embryophyta</taxon>
        <taxon>Tracheophyta</taxon>
        <taxon>Spermatophyta</taxon>
        <taxon>Magnoliopsida</taxon>
        <taxon>eudicotyledons</taxon>
        <taxon>Gunneridae</taxon>
        <taxon>Pentapetalae</taxon>
        <taxon>rosids</taxon>
        <taxon>fabids</taxon>
        <taxon>Rosales</taxon>
        <taxon>Rosaceae</taxon>
        <taxon>Amygdaloideae</taxon>
        <taxon>Maleae</taxon>
        <taxon>Malus</taxon>
    </lineage>
</organism>
<feature type="compositionally biased region" description="Polar residues" evidence="1">
    <location>
        <begin position="26"/>
        <end position="35"/>
    </location>
</feature>
<feature type="region of interest" description="Disordered" evidence="1">
    <location>
        <begin position="1"/>
        <end position="35"/>
    </location>
</feature>
<accession>A0A498J5F8</accession>
<proteinExistence type="predicted"/>
<dbReference type="PANTHER" id="PTHR37259">
    <property type="entry name" value="OS07G0474300 PROTEIN"/>
    <property type="match status" value="1"/>
</dbReference>
<sequence length="455" mass="49995">MSRLKPDRKPPLAKSPIRLRPRRVLGSNSNVMQTPSGRSEIRFQQQADPILTGGSLRRSEKARRTSGTWEMEEADLRPEYQSISWELRALAKMVGDELGKENCDAADMDSDMKMNCGGGNSLVSSPLFERGRFYEQYSARRNERLNRKNKIKEAQTNSFSSTTASVSKFKSYNNKLGVTVESAKRSSFTSTTSSSSRKLQSSLRKSVVSALVETPIPTLIPTPTPRYMLRSMTNKENMKLPPLPQQPSRNNPKASAIRGGRKSGAPCSTPSRVGYIFPPDVTPGKLTVVPLCNNNNIPVIDLGMVKEQRKLGTGLEILLSANYHPPSPEPSLTLGLPKHGDPNLTTILLQGDDLVNGLQVLKDGEWISVVTLQNALLVNAGYQLQVINNEKLKSAEHQLGFQPGFVMPSHDSLVEPAAALINASNPQLYKGFPYKDLFLNFGTTLGKNQTSTGSL</sequence>
<feature type="compositionally biased region" description="Basic and acidic residues" evidence="1">
    <location>
        <begin position="1"/>
        <end position="10"/>
    </location>
</feature>
<dbReference type="Pfam" id="PF03171">
    <property type="entry name" value="2OG-FeII_Oxy"/>
    <property type="match status" value="1"/>
</dbReference>
<evidence type="ECO:0000313" key="3">
    <source>
        <dbReference type="EMBL" id="RXH91009.1"/>
    </source>
</evidence>
<dbReference type="InterPro" id="IPR044861">
    <property type="entry name" value="IPNS-like_FE2OG_OXY"/>
</dbReference>
<gene>
    <name evidence="3" type="ORF">DVH24_020032</name>
</gene>
<name>A0A498J5F8_MALDO</name>
<feature type="region of interest" description="Disordered" evidence="1">
    <location>
        <begin position="237"/>
        <end position="271"/>
    </location>
</feature>
<dbReference type="InterPro" id="IPR027443">
    <property type="entry name" value="IPNS-like_sf"/>
</dbReference>
<feature type="domain" description="Isopenicillin N synthase-like Fe(2+) 2OG dioxygenase" evidence="2">
    <location>
        <begin position="319"/>
        <end position="398"/>
    </location>
</feature>
<dbReference type="Proteomes" id="UP000290289">
    <property type="component" value="Chromosome 8"/>
</dbReference>
<feature type="region of interest" description="Disordered" evidence="1">
    <location>
        <begin position="47"/>
        <end position="70"/>
    </location>
</feature>
<dbReference type="PANTHER" id="PTHR37259:SF2">
    <property type="entry name" value="OS07G0474300 PROTEIN"/>
    <property type="match status" value="1"/>
</dbReference>
<evidence type="ECO:0000313" key="4">
    <source>
        <dbReference type="Proteomes" id="UP000290289"/>
    </source>
</evidence>
<dbReference type="EMBL" id="RDQH01000334">
    <property type="protein sequence ID" value="RXH91009.1"/>
    <property type="molecule type" value="Genomic_DNA"/>
</dbReference>
<dbReference type="AlphaFoldDB" id="A0A498J5F8"/>
<keyword evidence="4" id="KW-1185">Reference proteome</keyword>
<protein>
    <recommendedName>
        <fullName evidence="2">Isopenicillin N synthase-like Fe(2+) 2OG dioxygenase domain-containing protein</fullName>
    </recommendedName>
</protein>
<evidence type="ECO:0000256" key="1">
    <source>
        <dbReference type="SAM" id="MobiDB-lite"/>
    </source>
</evidence>
<reference evidence="3 4" key="1">
    <citation type="submission" date="2018-10" db="EMBL/GenBank/DDBJ databases">
        <title>A high-quality apple genome assembly.</title>
        <authorList>
            <person name="Hu J."/>
        </authorList>
    </citation>
    <scope>NUCLEOTIDE SEQUENCE [LARGE SCALE GENOMIC DNA]</scope>
    <source>
        <strain evidence="4">cv. HFTH1</strain>
        <tissue evidence="3">Young leaf</tissue>
    </source>
</reference>